<dbReference type="Gene3D" id="2.60.120.920">
    <property type="match status" value="1"/>
</dbReference>
<dbReference type="Pfam" id="PF13765">
    <property type="entry name" value="PRY"/>
    <property type="match status" value="1"/>
</dbReference>
<dbReference type="InterPro" id="IPR051051">
    <property type="entry name" value="E3_ubiq-ligase_TRIM/RNF"/>
</dbReference>
<evidence type="ECO:0000313" key="11">
    <source>
        <dbReference type="Proteomes" id="UP000694580"/>
    </source>
</evidence>
<evidence type="ECO:0000256" key="5">
    <source>
        <dbReference type="ARBA" id="ARBA00022859"/>
    </source>
</evidence>
<dbReference type="InterPro" id="IPR006574">
    <property type="entry name" value="PRY"/>
</dbReference>
<evidence type="ECO:0000256" key="2">
    <source>
        <dbReference type="ARBA" id="ARBA00022723"/>
    </source>
</evidence>
<sequence>MSEDSNTQNLFSCLICLDLLKHPIGLPCGHSYCMTCISRFWDEEEQKGVFSCPQCRETFSPRPVLQENHIIAMLVEKRRMAAPRALCYAGPGDVECDVCTGRKVKAVKSCLVCLVSYCETHFKLHNEVNPGGKHAVTDATGRLQEKICSQHHKLLEVFCRTDRKFICLMCLVDDHKHHDTVTAADERVISNDLKSRKRIQETEMKVQFLKKAAVMDSEKIFTQMIHSIKRRHSEVSELIRDQEKAELSRVEEFQGQLEQEITDLRRRDAELEQLSNTEDHIHFLQKGASLTNFSAMEFSFSHVNASFSDLKDKLEDFCMTQGLTRLICHELAHFFNSFTNFCSSDYCRFTMDPKTAHGNIRLSEDNRTLTCTFETNTYRDLPSRFDNTFQVLCKQAVTRRSYWEVQCSRYRVSIAVSYKDISRKGKGNECRFGFNDKSWKLSLHTSSSSFRHNNSETKLPPVSSSSRIGVYVDHSAGTLSFYSVSDTMTLLYRVQTTFTQPLYPGFGINNGSTVELCDI</sequence>
<protein>
    <submittedName>
        <fullName evidence="10">Uncharacterized protein</fullName>
    </submittedName>
</protein>
<evidence type="ECO:0000256" key="4">
    <source>
        <dbReference type="ARBA" id="ARBA00022833"/>
    </source>
</evidence>
<dbReference type="GO" id="GO:0008270">
    <property type="term" value="F:zinc ion binding"/>
    <property type="evidence" value="ECO:0007669"/>
    <property type="project" value="UniProtKB-KW"/>
</dbReference>
<organism evidence="10 11">
    <name type="scientific">Denticeps clupeoides</name>
    <name type="common">denticle herring</name>
    <dbReference type="NCBI Taxonomy" id="299321"/>
    <lineage>
        <taxon>Eukaryota</taxon>
        <taxon>Metazoa</taxon>
        <taxon>Chordata</taxon>
        <taxon>Craniata</taxon>
        <taxon>Vertebrata</taxon>
        <taxon>Euteleostomi</taxon>
        <taxon>Actinopterygii</taxon>
        <taxon>Neopterygii</taxon>
        <taxon>Teleostei</taxon>
        <taxon>Clupei</taxon>
        <taxon>Clupeiformes</taxon>
        <taxon>Denticipitoidei</taxon>
        <taxon>Denticipitidae</taxon>
        <taxon>Denticeps</taxon>
    </lineage>
</organism>
<evidence type="ECO:0000256" key="6">
    <source>
        <dbReference type="PROSITE-ProRule" id="PRU00024"/>
    </source>
</evidence>
<reference evidence="10 11" key="1">
    <citation type="submission" date="2020-06" db="EMBL/GenBank/DDBJ databases">
        <authorList>
            <consortium name="Wellcome Sanger Institute Data Sharing"/>
        </authorList>
    </citation>
    <scope>NUCLEOTIDE SEQUENCE [LARGE SCALE GENOMIC DNA]</scope>
</reference>
<dbReference type="Pfam" id="PF00643">
    <property type="entry name" value="zf-B_box"/>
    <property type="match status" value="1"/>
</dbReference>
<dbReference type="InterPro" id="IPR017907">
    <property type="entry name" value="Znf_RING_CS"/>
</dbReference>
<dbReference type="InterPro" id="IPR003879">
    <property type="entry name" value="Butyrophylin_SPRY"/>
</dbReference>
<dbReference type="PROSITE" id="PS50089">
    <property type="entry name" value="ZF_RING_2"/>
    <property type="match status" value="1"/>
</dbReference>
<dbReference type="GO" id="GO:0005737">
    <property type="term" value="C:cytoplasm"/>
    <property type="evidence" value="ECO:0007669"/>
    <property type="project" value="UniProtKB-ARBA"/>
</dbReference>
<feature type="domain" description="B box-type" evidence="8">
    <location>
        <begin position="143"/>
        <end position="183"/>
    </location>
</feature>
<evidence type="ECO:0000259" key="8">
    <source>
        <dbReference type="PROSITE" id="PS50119"/>
    </source>
</evidence>
<dbReference type="SUPFAM" id="SSF57850">
    <property type="entry name" value="RING/U-box"/>
    <property type="match status" value="1"/>
</dbReference>
<accession>A0AAY4DZ15</accession>
<dbReference type="Proteomes" id="UP000694580">
    <property type="component" value="Chromosome 11"/>
</dbReference>
<keyword evidence="3 6" id="KW-0863">Zinc-finger</keyword>
<dbReference type="PANTHER" id="PTHR25465">
    <property type="entry name" value="B-BOX DOMAIN CONTAINING"/>
    <property type="match status" value="1"/>
</dbReference>
<dbReference type="AlphaFoldDB" id="A0AAY4DZ15"/>
<proteinExistence type="predicted"/>
<dbReference type="SMART" id="SM00449">
    <property type="entry name" value="SPRY"/>
    <property type="match status" value="1"/>
</dbReference>
<evidence type="ECO:0000259" key="7">
    <source>
        <dbReference type="PROSITE" id="PS50089"/>
    </source>
</evidence>
<evidence type="ECO:0000259" key="9">
    <source>
        <dbReference type="PROSITE" id="PS50188"/>
    </source>
</evidence>
<dbReference type="PRINTS" id="PR01407">
    <property type="entry name" value="BUTYPHLNCDUF"/>
</dbReference>
<dbReference type="InterPro" id="IPR001841">
    <property type="entry name" value="Znf_RING"/>
</dbReference>
<dbReference type="PROSITE" id="PS00518">
    <property type="entry name" value="ZF_RING_1"/>
    <property type="match status" value="1"/>
</dbReference>
<evidence type="ECO:0000256" key="1">
    <source>
        <dbReference type="ARBA" id="ARBA00022588"/>
    </source>
</evidence>
<dbReference type="InterPro" id="IPR013320">
    <property type="entry name" value="ConA-like_dom_sf"/>
</dbReference>
<dbReference type="CDD" id="cd16040">
    <property type="entry name" value="SPRY_PRY_SNTX"/>
    <property type="match status" value="1"/>
</dbReference>
<dbReference type="SMART" id="SM00184">
    <property type="entry name" value="RING"/>
    <property type="match status" value="1"/>
</dbReference>
<dbReference type="GeneTree" id="ENSGT01150000286899"/>
<dbReference type="CDD" id="cd19769">
    <property type="entry name" value="Bbox2_TRIM16-like"/>
    <property type="match status" value="1"/>
</dbReference>
<dbReference type="SMART" id="SM00336">
    <property type="entry name" value="BBOX"/>
    <property type="match status" value="1"/>
</dbReference>
<dbReference type="Pfam" id="PF00622">
    <property type="entry name" value="SPRY"/>
    <property type="match status" value="1"/>
</dbReference>
<keyword evidence="5" id="KW-0391">Immunity</keyword>
<dbReference type="InterPro" id="IPR043136">
    <property type="entry name" value="B30.2/SPRY_sf"/>
</dbReference>
<keyword evidence="1" id="KW-0399">Innate immunity</keyword>
<name>A0AAY4DZ15_9TELE</name>
<keyword evidence="4" id="KW-0862">Zinc</keyword>
<keyword evidence="2" id="KW-0479">Metal-binding</keyword>
<dbReference type="InterPro" id="IPR000315">
    <property type="entry name" value="Znf_B-box"/>
</dbReference>
<evidence type="ECO:0000313" key="10">
    <source>
        <dbReference type="Ensembl" id="ENSDCDP00010050404.1"/>
    </source>
</evidence>
<dbReference type="InterPro" id="IPR003877">
    <property type="entry name" value="SPRY_dom"/>
</dbReference>
<feature type="domain" description="B30.2/SPRY" evidence="9">
    <location>
        <begin position="329"/>
        <end position="519"/>
    </location>
</feature>
<dbReference type="InterPro" id="IPR013083">
    <property type="entry name" value="Znf_RING/FYVE/PHD"/>
</dbReference>
<keyword evidence="11" id="KW-1185">Reference proteome</keyword>
<dbReference type="InterPro" id="IPR001870">
    <property type="entry name" value="B30.2/SPRY"/>
</dbReference>
<dbReference type="SUPFAM" id="SSF57845">
    <property type="entry name" value="B-box zinc-binding domain"/>
    <property type="match status" value="1"/>
</dbReference>
<dbReference type="PANTHER" id="PTHR25465:SF5">
    <property type="entry name" value="E3 UBIQUITIN_ISG15 LIGASE TRIM25-RELATED"/>
    <property type="match status" value="1"/>
</dbReference>
<dbReference type="SUPFAM" id="SSF49899">
    <property type="entry name" value="Concanavalin A-like lectins/glucanases"/>
    <property type="match status" value="1"/>
</dbReference>
<dbReference type="SMART" id="SM00589">
    <property type="entry name" value="PRY"/>
    <property type="match status" value="1"/>
</dbReference>
<dbReference type="Gene3D" id="3.30.40.10">
    <property type="entry name" value="Zinc/RING finger domain, C3HC4 (zinc finger)"/>
    <property type="match status" value="1"/>
</dbReference>
<dbReference type="Gene3D" id="3.30.160.60">
    <property type="entry name" value="Classic Zinc Finger"/>
    <property type="match status" value="1"/>
</dbReference>
<reference evidence="10" key="3">
    <citation type="submission" date="2025-09" db="UniProtKB">
        <authorList>
            <consortium name="Ensembl"/>
        </authorList>
    </citation>
    <scope>IDENTIFICATION</scope>
</reference>
<dbReference type="PROSITE" id="PS50119">
    <property type="entry name" value="ZF_BBOX"/>
    <property type="match status" value="1"/>
</dbReference>
<dbReference type="InterPro" id="IPR058030">
    <property type="entry name" value="TRIM8/14/16/25/29/45/65_CC"/>
</dbReference>
<dbReference type="Gene3D" id="4.10.830.40">
    <property type="match status" value="1"/>
</dbReference>
<dbReference type="GO" id="GO:0045087">
    <property type="term" value="P:innate immune response"/>
    <property type="evidence" value="ECO:0007669"/>
    <property type="project" value="UniProtKB-KW"/>
</dbReference>
<dbReference type="Ensembl" id="ENSDCDT00010060826.1">
    <property type="protein sequence ID" value="ENSDCDP00010050404.1"/>
    <property type="gene ID" value="ENSDCDG00010029898.1"/>
</dbReference>
<dbReference type="Pfam" id="PF25600">
    <property type="entry name" value="TRIM_CC"/>
    <property type="match status" value="1"/>
</dbReference>
<dbReference type="Pfam" id="PF15227">
    <property type="entry name" value="zf-C3HC4_4"/>
    <property type="match status" value="1"/>
</dbReference>
<reference evidence="10" key="2">
    <citation type="submission" date="2025-08" db="UniProtKB">
        <authorList>
            <consortium name="Ensembl"/>
        </authorList>
    </citation>
    <scope>IDENTIFICATION</scope>
</reference>
<feature type="domain" description="RING-type" evidence="7">
    <location>
        <begin position="13"/>
        <end position="56"/>
    </location>
</feature>
<evidence type="ECO:0000256" key="3">
    <source>
        <dbReference type="ARBA" id="ARBA00022771"/>
    </source>
</evidence>
<dbReference type="PROSITE" id="PS50188">
    <property type="entry name" value="B302_SPRY"/>
    <property type="match status" value="1"/>
</dbReference>